<dbReference type="PANTHER" id="PTHR32463">
    <property type="entry name" value="L-FUCOSE KINASE"/>
    <property type="match status" value="1"/>
</dbReference>
<dbReference type="SUPFAM" id="SSF55060">
    <property type="entry name" value="GHMP Kinase, C-terminal domain"/>
    <property type="match status" value="1"/>
</dbReference>
<dbReference type="Proteomes" id="UP000199473">
    <property type="component" value="Unassembled WGS sequence"/>
</dbReference>
<evidence type="ECO:0000313" key="9">
    <source>
        <dbReference type="Proteomes" id="UP000199473"/>
    </source>
</evidence>
<keyword evidence="9" id="KW-1185">Reference proteome</keyword>
<dbReference type="STRING" id="1123062.SAMN02745775_101389"/>
<dbReference type="Pfam" id="PF08544">
    <property type="entry name" value="GHMP_kinases_C"/>
    <property type="match status" value="1"/>
</dbReference>
<reference evidence="8 9" key="1">
    <citation type="submission" date="2016-10" db="EMBL/GenBank/DDBJ databases">
        <authorList>
            <person name="de Groot N.N."/>
        </authorList>
    </citation>
    <scope>NUCLEOTIDE SEQUENCE [LARGE SCALE GENOMIC DNA]</scope>
    <source>
        <strain evidence="8 9">DSM 19981</strain>
    </source>
</reference>
<name>A0A1I3XJK9_9PROT</name>
<keyword evidence="1" id="KW-0808">Transferase</keyword>
<evidence type="ECO:0000256" key="2">
    <source>
        <dbReference type="ARBA" id="ARBA00022741"/>
    </source>
</evidence>
<dbReference type="SUPFAM" id="SSF54211">
    <property type="entry name" value="Ribosomal protein S5 domain 2-like"/>
    <property type="match status" value="1"/>
</dbReference>
<dbReference type="GO" id="GO:0050201">
    <property type="term" value="F:fucokinase activity"/>
    <property type="evidence" value="ECO:0007669"/>
    <property type="project" value="TreeGrafter"/>
</dbReference>
<dbReference type="InterPro" id="IPR014606">
    <property type="entry name" value="Heptose_7-P_kinase"/>
</dbReference>
<keyword evidence="2" id="KW-0547">Nucleotide-binding</keyword>
<dbReference type="Gene3D" id="3.30.230.120">
    <property type="match status" value="1"/>
</dbReference>
<dbReference type="InterPro" id="IPR052203">
    <property type="entry name" value="GHMP_Kinase-Related"/>
</dbReference>
<gene>
    <name evidence="8" type="ORF">SAMN02745775_101389</name>
</gene>
<evidence type="ECO:0000256" key="4">
    <source>
        <dbReference type="ARBA" id="ARBA00022840"/>
    </source>
</evidence>
<dbReference type="GO" id="GO:0042352">
    <property type="term" value="P:GDP-L-fucose salvage"/>
    <property type="evidence" value="ECO:0007669"/>
    <property type="project" value="TreeGrafter"/>
</dbReference>
<protein>
    <submittedName>
        <fullName evidence="8">D-glycero-alpha-D-manno-heptose-7-phosphate kinase</fullName>
    </submittedName>
</protein>
<evidence type="ECO:0000313" key="8">
    <source>
        <dbReference type="EMBL" id="SFK19774.1"/>
    </source>
</evidence>
<dbReference type="PIRSF" id="PIRSF036406">
    <property type="entry name" value="Hept_kin"/>
    <property type="match status" value="1"/>
</dbReference>
<organism evidence="8 9">
    <name type="scientific">Falsiroseomonas stagni DSM 19981</name>
    <dbReference type="NCBI Taxonomy" id="1123062"/>
    <lineage>
        <taxon>Bacteria</taxon>
        <taxon>Pseudomonadati</taxon>
        <taxon>Pseudomonadota</taxon>
        <taxon>Alphaproteobacteria</taxon>
        <taxon>Acetobacterales</taxon>
        <taxon>Roseomonadaceae</taxon>
        <taxon>Falsiroseomonas</taxon>
    </lineage>
</organism>
<evidence type="ECO:0000256" key="5">
    <source>
        <dbReference type="ARBA" id="ARBA00038121"/>
    </source>
</evidence>
<keyword evidence="4" id="KW-0067">ATP-binding</keyword>
<dbReference type="PRINTS" id="PR00960">
    <property type="entry name" value="LMBPPROTEIN"/>
</dbReference>
<dbReference type="OrthoDB" id="9812992at2"/>
<sequence length="330" mass="35913">MMIVSRTPLRVSFFGGGTDYPEYFARARGAVLGMGIDQYVYVAALRLSTILDYRYRVSYSRMEQVTELDQIQHPVVREAIRLYGYDRPLDISIMADLPARSGLGSSSSFAVGFINLIFALQGRGATKMDLAREAVRIERDVLQENVGVQDQHHAAFGGLNRFDFEGGRTRISPIQMTAPCQDALNSSLFLVYTGMTRFASATLGEQMEKTKSGAADKDLSHLLALVDQAQTVLESNDPEAMLRDFGAMLHEGWETKKRLSSKVSNPHIDSLYAQARAAGALGGKLCGAGAGGFLLMLVPPERQAAFRAGMEGHSIIPIALDTVGATILKG</sequence>
<evidence type="ECO:0000256" key="3">
    <source>
        <dbReference type="ARBA" id="ARBA00022777"/>
    </source>
</evidence>
<dbReference type="InterPro" id="IPR006204">
    <property type="entry name" value="GHMP_kinase_N_dom"/>
</dbReference>
<dbReference type="PANTHER" id="PTHR32463:SF0">
    <property type="entry name" value="L-FUCOSE KINASE"/>
    <property type="match status" value="1"/>
</dbReference>
<dbReference type="InterPro" id="IPR001174">
    <property type="entry name" value="HddA/FKP"/>
</dbReference>
<dbReference type="InterPro" id="IPR036554">
    <property type="entry name" value="GHMP_kinase_C_sf"/>
</dbReference>
<evidence type="ECO:0000256" key="1">
    <source>
        <dbReference type="ARBA" id="ARBA00022679"/>
    </source>
</evidence>
<evidence type="ECO:0000259" key="6">
    <source>
        <dbReference type="Pfam" id="PF00288"/>
    </source>
</evidence>
<dbReference type="InterPro" id="IPR020568">
    <property type="entry name" value="Ribosomal_Su5_D2-typ_SF"/>
</dbReference>
<dbReference type="EMBL" id="FOSQ01000001">
    <property type="protein sequence ID" value="SFK19774.1"/>
    <property type="molecule type" value="Genomic_DNA"/>
</dbReference>
<proteinExistence type="inferred from homology"/>
<dbReference type="Pfam" id="PF00288">
    <property type="entry name" value="GHMP_kinases_N"/>
    <property type="match status" value="1"/>
</dbReference>
<dbReference type="GO" id="GO:0005524">
    <property type="term" value="F:ATP binding"/>
    <property type="evidence" value="ECO:0007669"/>
    <property type="project" value="UniProtKB-KW"/>
</dbReference>
<dbReference type="RefSeq" id="WP_092954711.1">
    <property type="nucleotide sequence ID" value="NZ_FOSQ01000001.1"/>
</dbReference>
<comment type="similarity">
    <text evidence="5">Belongs to the GHMP kinase family.</text>
</comment>
<accession>A0A1I3XJK9</accession>
<dbReference type="InterPro" id="IPR013750">
    <property type="entry name" value="GHMP_kinase_C_dom"/>
</dbReference>
<evidence type="ECO:0000259" key="7">
    <source>
        <dbReference type="Pfam" id="PF08544"/>
    </source>
</evidence>
<keyword evidence="3 8" id="KW-0418">Kinase</keyword>
<feature type="domain" description="GHMP kinase C-terminal" evidence="7">
    <location>
        <begin position="242"/>
        <end position="305"/>
    </location>
</feature>
<feature type="domain" description="GHMP kinase N-terminal" evidence="6">
    <location>
        <begin position="81"/>
        <end position="158"/>
    </location>
</feature>
<dbReference type="AlphaFoldDB" id="A0A1I3XJK9"/>